<sequence>MSAIRRAIVPGLRSYSNKASTSQAKNTPQDQTKGDKVPEKKKSIKEIDDEMISKLKDRDTGQEEIEEGNIEGGLKHHVRAQKFRLI</sequence>
<evidence type="ECO:0000313" key="7">
    <source>
        <dbReference type="Proteomes" id="UP000305647"/>
    </source>
</evidence>
<protein>
    <submittedName>
        <fullName evidence="4">Uncharacterized protein</fullName>
    </submittedName>
</protein>
<name>A0A4T0LRU5_9BASI</name>
<dbReference type="Proteomes" id="UP000305647">
    <property type="component" value="Unassembled WGS sequence"/>
</dbReference>
<feature type="compositionally biased region" description="Basic and acidic residues" evidence="1">
    <location>
        <begin position="32"/>
        <end position="61"/>
    </location>
</feature>
<evidence type="ECO:0000256" key="1">
    <source>
        <dbReference type="SAM" id="MobiDB-lite"/>
    </source>
</evidence>
<evidence type="ECO:0000313" key="4">
    <source>
        <dbReference type="EMBL" id="TIC29659.1"/>
    </source>
</evidence>
<feature type="compositionally biased region" description="Polar residues" evidence="1">
    <location>
        <begin position="14"/>
        <end position="31"/>
    </location>
</feature>
<dbReference type="Proteomes" id="UP000310685">
    <property type="component" value="Unassembled WGS sequence"/>
</dbReference>
<dbReference type="EMBL" id="SPRO01000025">
    <property type="protein sequence ID" value="TIC29659.1"/>
    <property type="molecule type" value="Genomic_DNA"/>
</dbReference>
<evidence type="ECO:0000313" key="8">
    <source>
        <dbReference type="Proteomes" id="UP000307169"/>
    </source>
</evidence>
<proteinExistence type="predicted"/>
<dbReference type="EMBL" id="SPRC01000023">
    <property type="protein sequence ID" value="TIB78895.1"/>
    <property type="molecule type" value="Genomic_DNA"/>
</dbReference>
<dbReference type="EMBL" id="SPRH01000015">
    <property type="protein sequence ID" value="TIC01746.1"/>
    <property type="molecule type" value="Genomic_DNA"/>
</dbReference>
<evidence type="ECO:0000313" key="6">
    <source>
        <dbReference type="Proteomes" id="UP000305362"/>
    </source>
</evidence>
<evidence type="ECO:0000313" key="9">
    <source>
        <dbReference type="Proteomes" id="UP000310685"/>
    </source>
</evidence>
<dbReference type="AlphaFoldDB" id="A0A4T0LRU5"/>
<dbReference type="EMBL" id="SPRV01000019">
    <property type="protein sequence ID" value="TIC66814.1"/>
    <property type="molecule type" value="Genomic_DNA"/>
</dbReference>
<evidence type="ECO:0000313" key="2">
    <source>
        <dbReference type="EMBL" id="TIB78895.1"/>
    </source>
</evidence>
<reference evidence="6 7" key="1">
    <citation type="submission" date="2019-03" db="EMBL/GenBank/DDBJ databases">
        <title>Sequencing 25 genomes of Wallemia mellicola.</title>
        <authorList>
            <person name="Gostincar C."/>
        </authorList>
    </citation>
    <scope>NUCLEOTIDE SEQUENCE [LARGE SCALE GENOMIC DNA]</scope>
    <source>
        <strain evidence="3 8">EXF-1262</strain>
        <strain evidence="5 6">EXF-1277</strain>
        <strain evidence="2 9">EXF-6152</strain>
        <strain evidence="4 7">EXF-8738</strain>
    </source>
</reference>
<dbReference type="Proteomes" id="UP000305362">
    <property type="component" value="Unassembled WGS sequence"/>
</dbReference>
<feature type="region of interest" description="Disordered" evidence="1">
    <location>
        <begin position="1"/>
        <end position="64"/>
    </location>
</feature>
<comment type="caution">
    <text evidence="4">The sequence shown here is derived from an EMBL/GenBank/DDBJ whole genome shotgun (WGS) entry which is preliminary data.</text>
</comment>
<evidence type="ECO:0000313" key="3">
    <source>
        <dbReference type="EMBL" id="TIC01746.1"/>
    </source>
</evidence>
<organism evidence="4 7">
    <name type="scientific">Wallemia mellicola</name>
    <dbReference type="NCBI Taxonomy" id="1708541"/>
    <lineage>
        <taxon>Eukaryota</taxon>
        <taxon>Fungi</taxon>
        <taxon>Dikarya</taxon>
        <taxon>Basidiomycota</taxon>
        <taxon>Wallemiomycotina</taxon>
        <taxon>Wallemiomycetes</taxon>
        <taxon>Wallemiales</taxon>
        <taxon>Wallemiaceae</taxon>
        <taxon>Wallemia</taxon>
    </lineage>
</organism>
<accession>A0A4T0LRU5</accession>
<evidence type="ECO:0000313" key="5">
    <source>
        <dbReference type="EMBL" id="TIC66814.1"/>
    </source>
</evidence>
<gene>
    <name evidence="5" type="ORF">E3Q03_02092</name>
    <name evidence="4" type="ORF">E3Q10_02488</name>
    <name evidence="3" type="ORF">E3Q17_01672</name>
    <name evidence="2" type="ORF">E3Q22_02415</name>
</gene>
<dbReference type="Proteomes" id="UP000307169">
    <property type="component" value="Unassembled WGS sequence"/>
</dbReference>